<keyword evidence="1" id="KW-0238">DNA-binding</keyword>
<dbReference type="Gene3D" id="1.10.10.10">
    <property type="entry name" value="Winged helix-like DNA-binding domain superfamily/Winged helix DNA-binding domain"/>
    <property type="match status" value="1"/>
</dbReference>
<dbReference type="EMBL" id="JAGGLC010000006">
    <property type="protein sequence ID" value="MBP1988143.1"/>
    <property type="molecule type" value="Genomic_DNA"/>
</dbReference>
<dbReference type="Proteomes" id="UP000823736">
    <property type="component" value="Unassembled WGS sequence"/>
</dbReference>
<dbReference type="InterPro" id="IPR036388">
    <property type="entry name" value="WH-like_DNA-bd_sf"/>
</dbReference>
<keyword evidence="2" id="KW-1185">Reference proteome</keyword>
<gene>
    <name evidence="1" type="ORF">J2753_002655</name>
</gene>
<dbReference type="AlphaFoldDB" id="A0A8T4H1B8"/>
<sequence>MRLTAPTDFEILQALSDGKRNNASNLSHVLDKNRSYINTRLPVLADYGLLERVGPAPNSGLYVITETGIVVADLQAEYADENVDFDALVEERLEARD</sequence>
<reference evidence="1" key="1">
    <citation type="submission" date="2021-03" db="EMBL/GenBank/DDBJ databases">
        <title>Genomic Encyclopedia of Type Strains, Phase IV (KMG-IV): sequencing the most valuable type-strain genomes for metagenomic binning, comparative biology and taxonomic classification.</title>
        <authorList>
            <person name="Goeker M."/>
        </authorList>
    </citation>
    <scope>NUCLEOTIDE SEQUENCE</scope>
    <source>
        <strain evidence="1">DSM 26232</strain>
    </source>
</reference>
<dbReference type="RefSeq" id="WP_209492487.1">
    <property type="nucleotide sequence ID" value="NZ_JAGGLC010000006.1"/>
</dbReference>
<comment type="caution">
    <text evidence="1">The sequence shown here is derived from an EMBL/GenBank/DDBJ whole genome shotgun (WGS) entry which is preliminary data.</text>
</comment>
<name>A0A8T4H1B8_9EURY</name>
<organism evidence="1 2">
    <name type="scientific">Halolamina salifodinae</name>
    <dbReference type="NCBI Taxonomy" id="1202767"/>
    <lineage>
        <taxon>Archaea</taxon>
        <taxon>Methanobacteriati</taxon>
        <taxon>Methanobacteriota</taxon>
        <taxon>Stenosarchaea group</taxon>
        <taxon>Halobacteria</taxon>
        <taxon>Halobacteriales</taxon>
        <taxon>Haloferacaceae</taxon>
    </lineage>
</organism>
<dbReference type="InterPro" id="IPR036390">
    <property type="entry name" value="WH_DNA-bd_sf"/>
</dbReference>
<dbReference type="SUPFAM" id="SSF46785">
    <property type="entry name" value="Winged helix' DNA-binding domain"/>
    <property type="match status" value="1"/>
</dbReference>
<evidence type="ECO:0000313" key="2">
    <source>
        <dbReference type="Proteomes" id="UP000823736"/>
    </source>
</evidence>
<protein>
    <submittedName>
        <fullName evidence="1">DNA-binding IclR family transcriptional regulator</fullName>
    </submittedName>
</protein>
<evidence type="ECO:0000313" key="1">
    <source>
        <dbReference type="EMBL" id="MBP1988143.1"/>
    </source>
</evidence>
<dbReference type="GO" id="GO:0003677">
    <property type="term" value="F:DNA binding"/>
    <property type="evidence" value="ECO:0007669"/>
    <property type="project" value="UniProtKB-KW"/>
</dbReference>
<dbReference type="OrthoDB" id="338176at2157"/>
<proteinExistence type="predicted"/>
<accession>A0A8T4H1B8</accession>